<dbReference type="Proteomes" id="UP000781710">
    <property type="component" value="Unassembled WGS sequence"/>
</dbReference>
<gene>
    <name evidence="2" type="ORF">CSC78_18685</name>
</gene>
<evidence type="ECO:0000259" key="1">
    <source>
        <dbReference type="PROSITE" id="PS51832"/>
    </source>
</evidence>
<dbReference type="InterPro" id="IPR021812">
    <property type="entry name" value="DUF3391"/>
</dbReference>
<evidence type="ECO:0000313" key="3">
    <source>
        <dbReference type="Proteomes" id="UP000781710"/>
    </source>
</evidence>
<dbReference type="SUPFAM" id="SSF109604">
    <property type="entry name" value="HD-domain/PDEase-like"/>
    <property type="match status" value="1"/>
</dbReference>
<comment type="caution">
    <text evidence="2">The sequence shown here is derived from an EMBL/GenBank/DDBJ whole genome shotgun (WGS) entry which is preliminary data.</text>
</comment>
<dbReference type="InterPro" id="IPR006675">
    <property type="entry name" value="HDIG_dom"/>
</dbReference>
<name>A0ABQ6ZCA6_9GAMM</name>
<keyword evidence="3" id="KW-1185">Reference proteome</keyword>
<organism evidence="2 3">
    <name type="scientific">Pseudoxanthomonas japonensis</name>
    <dbReference type="NCBI Taxonomy" id="69284"/>
    <lineage>
        <taxon>Bacteria</taxon>
        <taxon>Pseudomonadati</taxon>
        <taxon>Pseudomonadota</taxon>
        <taxon>Gammaproteobacteria</taxon>
        <taxon>Lysobacterales</taxon>
        <taxon>Lysobacteraceae</taxon>
        <taxon>Pseudoxanthomonas</taxon>
    </lineage>
</organism>
<proteinExistence type="predicted"/>
<dbReference type="CDD" id="cd00077">
    <property type="entry name" value="HDc"/>
    <property type="match status" value="1"/>
</dbReference>
<protein>
    <submittedName>
        <fullName evidence="2">Phosphodiesterase</fullName>
    </submittedName>
</protein>
<dbReference type="PANTHER" id="PTHR43155">
    <property type="entry name" value="CYCLIC DI-GMP PHOSPHODIESTERASE PA4108-RELATED"/>
    <property type="match status" value="1"/>
</dbReference>
<dbReference type="Gene3D" id="1.10.3210.10">
    <property type="entry name" value="Hypothetical protein af1432"/>
    <property type="match status" value="1"/>
</dbReference>
<dbReference type="Pfam" id="PF13487">
    <property type="entry name" value="HD_5"/>
    <property type="match status" value="1"/>
</dbReference>
<dbReference type="NCBIfam" id="TIGR00277">
    <property type="entry name" value="HDIG"/>
    <property type="match status" value="1"/>
</dbReference>
<dbReference type="InterPro" id="IPR003607">
    <property type="entry name" value="HD/PDEase_dom"/>
</dbReference>
<dbReference type="PANTHER" id="PTHR43155:SF2">
    <property type="entry name" value="CYCLIC DI-GMP PHOSPHODIESTERASE PA4108"/>
    <property type="match status" value="1"/>
</dbReference>
<dbReference type="PROSITE" id="PS51832">
    <property type="entry name" value="HD_GYP"/>
    <property type="match status" value="1"/>
</dbReference>
<accession>A0ABQ6ZCA6</accession>
<dbReference type="SMART" id="SM00471">
    <property type="entry name" value="HDc"/>
    <property type="match status" value="1"/>
</dbReference>
<reference evidence="2 3" key="1">
    <citation type="submission" date="2017-10" db="EMBL/GenBank/DDBJ databases">
        <title>Whole genome sequencing of members of genus Pseudoxanthomonas.</title>
        <authorList>
            <person name="Kumar S."/>
            <person name="Bansal K."/>
            <person name="Kaur A."/>
            <person name="Patil P."/>
            <person name="Sharma S."/>
            <person name="Patil P.B."/>
        </authorList>
    </citation>
    <scope>NUCLEOTIDE SEQUENCE [LARGE SCALE GENOMIC DNA]</scope>
    <source>
        <strain evidence="2 3">DSM 17109</strain>
    </source>
</reference>
<feature type="domain" description="HD-GYP" evidence="1">
    <location>
        <begin position="147"/>
        <end position="342"/>
    </location>
</feature>
<sequence length="408" mass="44326">MALKTIPTDTLKAGMYVVKLHGPWLEHPFWRTRFVVDQDDVDTLVASGVAAVDIDTQRGRNEGTSNGPSMIAIEADAAPPCDIASLQAAGSSGPPAREPTGLRDELARAKLICEEGRALVEAMFGELRMGRSIVLEGARDLASRIDDSVSRNPLALVSLARLKTADNYTYLHSIAVAGLMAAVARDLDLPTEQREHAAMAGLLHDMGKAHVPLSILNKPGALQDGEMATMRQHPARGEQILREAGMDIPDVLHVVRHHHERMDGAGYPDALPADALPMLTRISSVCDVYDAITSNRPYKSGWDPAESLRRMATWQGHFDVAVLKSLIRVLGIFPLGSLVRLASDHLAVVIAAGEHPLAPPTVRVFYSAKSKAQVFRRDVDLASAKDSIVGIESPKKWGFRDLEQVWMA</sequence>
<dbReference type="InterPro" id="IPR037522">
    <property type="entry name" value="HD_GYP_dom"/>
</dbReference>
<dbReference type="EMBL" id="PDWW01000052">
    <property type="protein sequence ID" value="KAF1719970.1"/>
    <property type="molecule type" value="Genomic_DNA"/>
</dbReference>
<dbReference type="Pfam" id="PF11871">
    <property type="entry name" value="DUF3391"/>
    <property type="match status" value="1"/>
</dbReference>
<evidence type="ECO:0000313" key="2">
    <source>
        <dbReference type="EMBL" id="KAF1719970.1"/>
    </source>
</evidence>
<dbReference type="RefSeq" id="WP_162339377.1">
    <property type="nucleotide sequence ID" value="NZ_PDWW01000052.1"/>
</dbReference>